<dbReference type="OrthoDB" id="420606at2759"/>
<evidence type="ECO:0000313" key="3">
    <source>
        <dbReference type="Proteomes" id="UP000274429"/>
    </source>
</evidence>
<name>A0A0R3WXK7_HYDTA</name>
<reference evidence="2 3" key="2">
    <citation type="submission" date="2018-11" db="EMBL/GenBank/DDBJ databases">
        <authorList>
            <consortium name="Pathogen Informatics"/>
        </authorList>
    </citation>
    <scope>NUCLEOTIDE SEQUENCE [LARGE SCALE GENOMIC DNA]</scope>
</reference>
<dbReference type="Proteomes" id="UP000274429">
    <property type="component" value="Unassembled WGS sequence"/>
</dbReference>
<dbReference type="AlphaFoldDB" id="A0A0R3WXK7"/>
<feature type="transmembrane region" description="Helical" evidence="1">
    <location>
        <begin position="21"/>
        <end position="45"/>
    </location>
</feature>
<dbReference type="WBParaSite" id="TTAC_0000549701-mRNA-1">
    <property type="protein sequence ID" value="TTAC_0000549701-mRNA-1"/>
    <property type="gene ID" value="TTAC_0000549701"/>
</dbReference>
<dbReference type="STRING" id="6205.A0A0R3WXK7"/>
<evidence type="ECO:0000256" key="1">
    <source>
        <dbReference type="SAM" id="Phobius"/>
    </source>
</evidence>
<keyword evidence="1" id="KW-1133">Transmembrane helix</keyword>
<reference evidence="4" key="1">
    <citation type="submission" date="2017-02" db="UniProtKB">
        <authorList>
            <consortium name="WormBaseParasite"/>
        </authorList>
    </citation>
    <scope>IDENTIFICATION</scope>
</reference>
<keyword evidence="1" id="KW-0472">Membrane</keyword>
<evidence type="ECO:0000313" key="2">
    <source>
        <dbReference type="EMBL" id="VDM27070.1"/>
    </source>
</evidence>
<sequence>MASRQLHGKATVVRTLSLRRILLRALRITFWCCVHKYIICSVNFIDVLAAPFERILKGRDALIDGSILCFAAYMFVVRFNVFYVIFYNLSRLIGDLQQLLLSPAFASNTTQLVKGNPNAERIWKEASLIERWLKVEVKTECLMPEGPCCVMVAFTSSEIWR</sequence>
<proteinExistence type="predicted"/>
<evidence type="ECO:0000313" key="4">
    <source>
        <dbReference type="WBParaSite" id="TTAC_0000549701-mRNA-1"/>
    </source>
</evidence>
<organism evidence="4">
    <name type="scientific">Hydatigena taeniaeformis</name>
    <name type="common">Feline tapeworm</name>
    <name type="synonym">Taenia taeniaeformis</name>
    <dbReference type="NCBI Taxonomy" id="6205"/>
    <lineage>
        <taxon>Eukaryota</taxon>
        <taxon>Metazoa</taxon>
        <taxon>Spiralia</taxon>
        <taxon>Lophotrochozoa</taxon>
        <taxon>Platyhelminthes</taxon>
        <taxon>Cestoda</taxon>
        <taxon>Eucestoda</taxon>
        <taxon>Cyclophyllidea</taxon>
        <taxon>Taeniidae</taxon>
        <taxon>Hydatigera</taxon>
    </lineage>
</organism>
<keyword evidence="1" id="KW-0812">Transmembrane</keyword>
<keyword evidence="3" id="KW-1185">Reference proteome</keyword>
<accession>A0A0R3WXK7</accession>
<feature type="transmembrane region" description="Helical" evidence="1">
    <location>
        <begin position="65"/>
        <end position="89"/>
    </location>
</feature>
<gene>
    <name evidence="2" type="ORF">TTAC_LOCUS5481</name>
</gene>
<protein>
    <submittedName>
        <fullName evidence="4">ABC transmembrane type-1 domain-containing protein</fullName>
    </submittedName>
</protein>
<dbReference type="EMBL" id="UYWX01007691">
    <property type="protein sequence ID" value="VDM27070.1"/>
    <property type="molecule type" value="Genomic_DNA"/>
</dbReference>